<comment type="caution">
    <text evidence="1">The sequence shown here is derived from an EMBL/GenBank/DDBJ whole genome shotgun (WGS) entry which is preliminary data.</text>
</comment>
<evidence type="ECO:0000313" key="2">
    <source>
        <dbReference type="Proteomes" id="UP000824533"/>
    </source>
</evidence>
<protein>
    <submittedName>
        <fullName evidence="1">Uncharacterized protein</fullName>
    </submittedName>
</protein>
<evidence type="ECO:0000313" key="1">
    <source>
        <dbReference type="EMBL" id="KAJ0181957.1"/>
    </source>
</evidence>
<dbReference type="EMBL" id="CM034390">
    <property type="protein sequence ID" value="KAJ0181957.1"/>
    <property type="molecule type" value="Genomic_DNA"/>
</dbReference>
<sequence>MHGQQRDTPPSSVNGDEISNMDEEGVMYLGEMEEIQLDDEFMDEETEQDEDEDMEPPEDHAVLAFSKHVGSVYCCDLHPDGKLAVTGGEDDKAYIWSVETGEIVMDCTGHKDSVIFVGFSFDGAYLATADMSGVIKAWKCNTDNEQPWHVAFENEADDLSWGLWHFGARVLICGAMTGDIYVYKIPSGDTKVLQGHNVNVECGKMFRDGLRLAAGYQDGAVKIWDLKTSTVLHTVPASVHQSRVTAIDTHPENNLVASISTDGKVILTTSNNGKVVGQLETENDLETVAFGDDPLLGYLALGTLMGDVTIWDVARQMIRHHCAKSEDDSSGGGVTKMIWVNNYLVTGCLDGSIRAYEGRSGECTLTLTGHRSEVLDFCYNPKEKLILTTSDDGSARIFKYDVNKEKD</sequence>
<name>A0ACC1DEW9_9NEOP</name>
<accession>A0ACC1DEW9</accession>
<gene>
    <name evidence="1" type="ORF">K1T71_002679</name>
</gene>
<dbReference type="Proteomes" id="UP000824533">
    <property type="component" value="Linkage Group LG04"/>
</dbReference>
<reference evidence="1 2" key="1">
    <citation type="journal article" date="2021" name="Front. Genet.">
        <title>Chromosome-Level Genome Assembly Reveals Significant Gene Expansion in the Toll and IMD Signaling Pathways of Dendrolimus kikuchii.</title>
        <authorList>
            <person name="Zhou J."/>
            <person name="Wu P."/>
            <person name="Xiong Z."/>
            <person name="Liu N."/>
            <person name="Zhao N."/>
            <person name="Ji M."/>
            <person name="Qiu Y."/>
            <person name="Yang B."/>
        </authorList>
    </citation>
    <scope>NUCLEOTIDE SEQUENCE [LARGE SCALE GENOMIC DNA]</scope>
    <source>
        <strain evidence="1">Ann1</strain>
    </source>
</reference>
<proteinExistence type="predicted"/>
<organism evidence="1 2">
    <name type="scientific">Dendrolimus kikuchii</name>
    <dbReference type="NCBI Taxonomy" id="765133"/>
    <lineage>
        <taxon>Eukaryota</taxon>
        <taxon>Metazoa</taxon>
        <taxon>Ecdysozoa</taxon>
        <taxon>Arthropoda</taxon>
        <taxon>Hexapoda</taxon>
        <taxon>Insecta</taxon>
        <taxon>Pterygota</taxon>
        <taxon>Neoptera</taxon>
        <taxon>Endopterygota</taxon>
        <taxon>Lepidoptera</taxon>
        <taxon>Glossata</taxon>
        <taxon>Ditrysia</taxon>
        <taxon>Bombycoidea</taxon>
        <taxon>Lasiocampidae</taxon>
        <taxon>Dendrolimus</taxon>
    </lineage>
</organism>
<keyword evidence="2" id="KW-1185">Reference proteome</keyword>